<gene>
    <name evidence="1" type="ORF">GMLC_33530</name>
</gene>
<sequence length="97" mass="11309">MRISIKPSDLKYKYPRAVTTRHEAKFQGKDDPALFDRDDLYDILPMLEAVMDDLGSSDARVLHLIEDLMNQELPRSITTRGEVFRYLSCTTRDFLEL</sequence>
<evidence type="ECO:0000313" key="2">
    <source>
        <dbReference type="Proteomes" id="UP000587586"/>
    </source>
</evidence>
<accession>A0A6V8ND18</accession>
<proteinExistence type="predicted"/>
<keyword evidence="2" id="KW-1185">Reference proteome</keyword>
<evidence type="ECO:0000313" key="1">
    <source>
        <dbReference type="EMBL" id="GFO69774.1"/>
    </source>
</evidence>
<dbReference type="EMBL" id="BLXZ01000007">
    <property type="protein sequence ID" value="GFO69774.1"/>
    <property type="molecule type" value="Genomic_DNA"/>
</dbReference>
<dbReference type="AlphaFoldDB" id="A0A6V8ND18"/>
<comment type="caution">
    <text evidence="1">The sequence shown here is derived from an EMBL/GenBank/DDBJ whole genome shotgun (WGS) entry which is preliminary data.</text>
</comment>
<reference evidence="2" key="1">
    <citation type="submission" date="2020-06" db="EMBL/GenBank/DDBJ databases">
        <title>Draft genomic sequecing of Geomonas sp. Red745.</title>
        <authorList>
            <person name="Itoh H."/>
            <person name="Xu Z.X."/>
            <person name="Ushijima N."/>
            <person name="Masuda Y."/>
            <person name="Shiratori Y."/>
            <person name="Senoo K."/>
        </authorList>
    </citation>
    <scope>NUCLEOTIDE SEQUENCE [LARGE SCALE GENOMIC DNA]</scope>
    <source>
        <strain evidence="2">Red745</strain>
    </source>
</reference>
<name>A0A6V8ND18_9BACT</name>
<protein>
    <submittedName>
        <fullName evidence="1">Uncharacterized protein</fullName>
    </submittedName>
</protein>
<dbReference type="Proteomes" id="UP000587586">
    <property type="component" value="Unassembled WGS sequence"/>
</dbReference>
<organism evidence="1 2">
    <name type="scientific">Geomonas limicola</name>
    <dbReference type="NCBI Taxonomy" id="2740186"/>
    <lineage>
        <taxon>Bacteria</taxon>
        <taxon>Pseudomonadati</taxon>
        <taxon>Thermodesulfobacteriota</taxon>
        <taxon>Desulfuromonadia</taxon>
        <taxon>Geobacterales</taxon>
        <taxon>Geobacteraceae</taxon>
        <taxon>Geomonas</taxon>
    </lineage>
</organism>